<gene>
    <name evidence="1" type="ORF">LshimejAT787_0601020</name>
</gene>
<keyword evidence="2" id="KW-1185">Reference proteome</keyword>
<sequence length="76" mass="8744">MPSRSHCQIFGLCSPHVSESEGQFRVVGGGRLSPQCVFHHLCDKWQPNCRTMHCPRLNAGPNTRKRLKDFTRPLWI</sequence>
<dbReference type="AlphaFoldDB" id="A0A9P3PM92"/>
<dbReference type="EMBL" id="BRPK01000006">
    <property type="protein sequence ID" value="GLB38940.1"/>
    <property type="molecule type" value="Genomic_DNA"/>
</dbReference>
<proteinExistence type="predicted"/>
<comment type="caution">
    <text evidence="1">The sequence shown here is derived from an EMBL/GenBank/DDBJ whole genome shotgun (WGS) entry which is preliminary data.</text>
</comment>
<reference evidence="1" key="1">
    <citation type="submission" date="2022-07" db="EMBL/GenBank/DDBJ databases">
        <title>The genome of Lyophyllum shimeji provides insight into the initial evolution of ectomycorrhizal fungal genome.</title>
        <authorList>
            <person name="Kobayashi Y."/>
            <person name="Shibata T."/>
            <person name="Hirakawa H."/>
            <person name="Shigenobu S."/>
            <person name="Nishiyama T."/>
            <person name="Yamada A."/>
            <person name="Hasebe M."/>
            <person name="Kawaguchi M."/>
        </authorList>
    </citation>
    <scope>NUCLEOTIDE SEQUENCE</scope>
    <source>
        <strain evidence="1">AT787</strain>
    </source>
</reference>
<evidence type="ECO:0000313" key="1">
    <source>
        <dbReference type="EMBL" id="GLB38940.1"/>
    </source>
</evidence>
<evidence type="ECO:0000313" key="2">
    <source>
        <dbReference type="Proteomes" id="UP001063166"/>
    </source>
</evidence>
<organism evidence="1 2">
    <name type="scientific">Lyophyllum shimeji</name>
    <name type="common">Hon-shimeji</name>
    <name type="synonym">Tricholoma shimeji</name>
    <dbReference type="NCBI Taxonomy" id="47721"/>
    <lineage>
        <taxon>Eukaryota</taxon>
        <taxon>Fungi</taxon>
        <taxon>Dikarya</taxon>
        <taxon>Basidiomycota</taxon>
        <taxon>Agaricomycotina</taxon>
        <taxon>Agaricomycetes</taxon>
        <taxon>Agaricomycetidae</taxon>
        <taxon>Agaricales</taxon>
        <taxon>Tricholomatineae</taxon>
        <taxon>Lyophyllaceae</taxon>
        <taxon>Lyophyllum</taxon>
    </lineage>
</organism>
<accession>A0A9P3PM92</accession>
<dbReference type="Proteomes" id="UP001063166">
    <property type="component" value="Unassembled WGS sequence"/>
</dbReference>
<protein>
    <submittedName>
        <fullName evidence="1">Uncharacterized protein</fullName>
    </submittedName>
</protein>
<name>A0A9P3PM92_LYOSH</name>